<proteinExistence type="predicted"/>
<evidence type="ECO:0000313" key="2">
    <source>
        <dbReference type="Proteomes" id="UP001320766"/>
    </source>
</evidence>
<dbReference type="EMBL" id="JAMZEC010000001">
    <property type="protein sequence ID" value="MCP2350891.1"/>
    <property type="molecule type" value="Genomic_DNA"/>
</dbReference>
<accession>A0ABT1KAA0</accession>
<organism evidence="1 2">
    <name type="scientific">Nonomuraea roseoviolacea subsp. carminata</name>
    <dbReference type="NCBI Taxonomy" id="160689"/>
    <lineage>
        <taxon>Bacteria</taxon>
        <taxon>Bacillati</taxon>
        <taxon>Actinomycetota</taxon>
        <taxon>Actinomycetes</taxon>
        <taxon>Streptosporangiales</taxon>
        <taxon>Streptosporangiaceae</taxon>
        <taxon>Nonomuraea</taxon>
    </lineage>
</organism>
<gene>
    <name evidence="1" type="ORF">HD595_007013</name>
</gene>
<sequence length="32" mass="3890">MFGTQWWLYVRNRIAEDPARLFQALTDAHRRA</sequence>
<name>A0ABT1KAA0_9ACTN</name>
<evidence type="ECO:0000313" key="1">
    <source>
        <dbReference type="EMBL" id="MCP2350891.1"/>
    </source>
</evidence>
<keyword evidence="2" id="KW-1185">Reference proteome</keyword>
<dbReference type="Proteomes" id="UP001320766">
    <property type="component" value="Unassembled WGS sequence"/>
</dbReference>
<comment type="caution">
    <text evidence="1">The sequence shown here is derived from an EMBL/GenBank/DDBJ whole genome shotgun (WGS) entry which is preliminary data.</text>
</comment>
<protein>
    <submittedName>
        <fullName evidence="1">Uncharacterized protein</fullName>
    </submittedName>
</protein>
<reference evidence="1 2" key="1">
    <citation type="submission" date="2022-06" db="EMBL/GenBank/DDBJ databases">
        <title>Sequencing the genomes of 1000 actinobacteria strains.</title>
        <authorList>
            <person name="Klenk H.-P."/>
        </authorList>
    </citation>
    <scope>NUCLEOTIDE SEQUENCE [LARGE SCALE GENOMIC DNA]</scope>
    <source>
        <strain evidence="1 2">DSM 44170</strain>
    </source>
</reference>